<dbReference type="SUPFAM" id="SSF53927">
    <property type="entry name" value="Cytidine deaminase-like"/>
    <property type="match status" value="1"/>
</dbReference>
<evidence type="ECO:0000313" key="17">
    <source>
        <dbReference type="Proteomes" id="UP000287701"/>
    </source>
</evidence>
<dbReference type="GO" id="GO:0008835">
    <property type="term" value="F:diaminohydroxyphosphoribosylaminopyrimidine deaminase activity"/>
    <property type="evidence" value="ECO:0007669"/>
    <property type="project" value="UniProtKB-EC"/>
</dbReference>
<keyword evidence="6 11" id="KW-0686">Riboflavin biosynthesis</keyword>
<dbReference type="UniPathway" id="UPA00275">
    <property type="reaction ID" value="UER00401"/>
</dbReference>
<keyword evidence="10" id="KW-0511">Multifunctional enzyme</keyword>
<comment type="pathway">
    <text evidence="2 11">Cofactor biosynthesis; riboflavin biosynthesis; 5-amino-6-(D-ribitylamino)uracil from GTP: step 2/4.</text>
</comment>
<feature type="domain" description="CMP/dCMP-type deaminase" evidence="15">
    <location>
        <begin position="1"/>
        <end position="125"/>
    </location>
</feature>
<gene>
    <name evidence="16" type="primary">ribD</name>
    <name evidence="16" type="ORF">EQP59_05430</name>
</gene>
<evidence type="ECO:0000256" key="3">
    <source>
        <dbReference type="ARBA" id="ARBA00004910"/>
    </source>
</evidence>
<feature type="active site" description="Proton donor" evidence="12">
    <location>
        <position position="52"/>
    </location>
</feature>
<evidence type="ECO:0000256" key="6">
    <source>
        <dbReference type="ARBA" id="ARBA00022619"/>
    </source>
</evidence>
<dbReference type="EC" id="3.5.4.26" evidence="11"/>
<feature type="binding site" evidence="13">
    <location>
        <position position="172"/>
    </location>
    <ligand>
        <name>NADP(+)</name>
        <dbReference type="ChEBI" id="CHEBI:58349"/>
    </ligand>
</feature>
<feature type="binding site" evidence="13">
    <location>
        <position position="271"/>
    </location>
    <ligand>
        <name>substrate</name>
    </ligand>
</feature>
<evidence type="ECO:0000256" key="2">
    <source>
        <dbReference type="ARBA" id="ARBA00004882"/>
    </source>
</evidence>
<dbReference type="CDD" id="cd01284">
    <property type="entry name" value="Riboflavin_deaminase-reductase"/>
    <property type="match status" value="1"/>
</dbReference>
<feature type="binding site" evidence="13">
    <location>
        <position position="223"/>
    </location>
    <ligand>
        <name>NADP(+)</name>
        <dbReference type="ChEBI" id="CHEBI:58349"/>
    </ligand>
</feature>
<dbReference type="GO" id="GO:0008703">
    <property type="term" value="F:5-amino-6-(5-phosphoribosylamino)uracil reductase activity"/>
    <property type="evidence" value="ECO:0007669"/>
    <property type="project" value="UniProtKB-EC"/>
</dbReference>
<evidence type="ECO:0000256" key="7">
    <source>
        <dbReference type="ARBA" id="ARBA00022723"/>
    </source>
</evidence>
<keyword evidence="7 11" id="KW-0479">Metal-binding</keyword>
<comment type="catalytic activity">
    <reaction evidence="11">
        <text>2,5-diamino-6-hydroxy-4-(5-phosphoribosylamino)-pyrimidine + H2O + H(+) = 5-amino-6-(5-phospho-D-ribosylamino)uracil + NH4(+)</text>
        <dbReference type="Rhea" id="RHEA:21868"/>
        <dbReference type="ChEBI" id="CHEBI:15377"/>
        <dbReference type="ChEBI" id="CHEBI:15378"/>
        <dbReference type="ChEBI" id="CHEBI:28938"/>
        <dbReference type="ChEBI" id="CHEBI:58453"/>
        <dbReference type="ChEBI" id="CHEBI:58614"/>
        <dbReference type="EC" id="3.5.4.26"/>
    </reaction>
</comment>
<reference evidence="16 17" key="1">
    <citation type="submission" date="2019-01" db="EMBL/GenBank/DDBJ databases">
        <title>Whole Genome of Ornithobacterium rhinotracheale FARPER-174b.</title>
        <authorList>
            <person name="Tataje-Lavanda L.A."/>
            <person name="Montalvan A."/>
            <person name="Montesinos R."/>
            <person name="Zimic M."/>
            <person name="Fernandez-Sanchez M."/>
            <person name="Fernandez-Diaz M."/>
        </authorList>
    </citation>
    <scope>NUCLEOTIDE SEQUENCE [LARGE SCALE GENOMIC DNA]</scope>
    <source>
        <strain evidence="16 17">FARPER-174b</strain>
    </source>
</reference>
<name>A0A3R5XTM3_ORNRH</name>
<feature type="binding site" evidence="13">
    <location>
        <position position="206"/>
    </location>
    <ligand>
        <name>substrate</name>
    </ligand>
</feature>
<evidence type="ECO:0000256" key="4">
    <source>
        <dbReference type="ARBA" id="ARBA00005259"/>
    </source>
</evidence>
<dbReference type="InterPro" id="IPR004794">
    <property type="entry name" value="Eubact_RibD"/>
</dbReference>
<evidence type="ECO:0000256" key="1">
    <source>
        <dbReference type="ARBA" id="ARBA00002151"/>
    </source>
</evidence>
<dbReference type="Pfam" id="PF00383">
    <property type="entry name" value="dCMP_cyt_deam_1"/>
    <property type="match status" value="1"/>
</dbReference>
<comment type="catalytic activity">
    <reaction evidence="11">
        <text>5-amino-6-(5-phospho-D-ribitylamino)uracil + NADP(+) = 5-amino-6-(5-phospho-D-ribosylamino)uracil + NADPH + H(+)</text>
        <dbReference type="Rhea" id="RHEA:17845"/>
        <dbReference type="ChEBI" id="CHEBI:15378"/>
        <dbReference type="ChEBI" id="CHEBI:57783"/>
        <dbReference type="ChEBI" id="CHEBI:58349"/>
        <dbReference type="ChEBI" id="CHEBI:58421"/>
        <dbReference type="ChEBI" id="CHEBI:58453"/>
        <dbReference type="EC" id="1.1.1.193"/>
    </reaction>
</comment>
<feature type="binding site" evidence="13">
    <location>
        <position position="198"/>
    </location>
    <ligand>
        <name>NADP(+)</name>
        <dbReference type="ChEBI" id="CHEBI:58349"/>
    </ligand>
</feature>
<dbReference type="NCBIfam" id="TIGR00326">
    <property type="entry name" value="eubact_ribD"/>
    <property type="match status" value="1"/>
</dbReference>
<dbReference type="InterPro" id="IPR002734">
    <property type="entry name" value="RibDG_C"/>
</dbReference>
<keyword evidence="11 13" id="KW-0521">NADP</keyword>
<comment type="pathway">
    <text evidence="3 11">Cofactor biosynthesis; riboflavin biosynthesis; 5-amino-6-(D-ribitylamino)uracil from GTP: step 3/4.</text>
</comment>
<feature type="binding site" evidence="13">
    <location>
        <position position="202"/>
    </location>
    <ligand>
        <name>NADP(+)</name>
        <dbReference type="ChEBI" id="CHEBI:58349"/>
    </ligand>
</feature>
<dbReference type="RefSeq" id="WP_128501289.1">
    <property type="nucleotide sequence ID" value="NZ_CP035107.1"/>
</dbReference>
<evidence type="ECO:0000256" key="10">
    <source>
        <dbReference type="ARBA" id="ARBA00023268"/>
    </source>
</evidence>
<evidence type="ECO:0000256" key="11">
    <source>
        <dbReference type="PIRNR" id="PIRNR006769"/>
    </source>
</evidence>
<accession>A0A3R5XTM3</accession>
<feature type="binding site" evidence="14">
    <location>
        <position position="50"/>
    </location>
    <ligand>
        <name>Zn(2+)</name>
        <dbReference type="ChEBI" id="CHEBI:29105"/>
        <note>catalytic</note>
    </ligand>
</feature>
<comment type="similarity">
    <text evidence="5 11">In the C-terminal section; belongs to the HTP reductase family.</text>
</comment>
<dbReference type="GO" id="GO:0009231">
    <property type="term" value="P:riboflavin biosynthetic process"/>
    <property type="evidence" value="ECO:0007669"/>
    <property type="project" value="UniProtKB-UniPathway"/>
</dbReference>
<keyword evidence="9 11" id="KW-0862">Zinc</keyword>
<feature type="binding site" evidence="13">
    <location>
        <position position="156"/>
    </location>
    <ligand>
        <name>NADP(+)</name>
        <dbReference type="ChEBI" id="CHEBI:58349"/>
    </ligand>
</feature>
<evidence type="ECO:0000256" key="14">
    <source>
        <dbReference type="PIRSR" id="PIRSR006769-3"/>
    </source>
</evidence>
<proteinExistence type="inferred from homology"/>
<dbReference type="GO" id="GO:0008270">
    <property type="term" value="F:zinc ion binding"/>
    <property type="evidence" value="ECO:0007669"/>
    <property type="project" value="InterPro"/>
</dbReference>
<dbReference type="InterPro" id="IPR016193">
    <property type="entry name" value="Cytidine_deaminase-like"/>
</dbReference>
<dbReference type="Proteomes" id="UP000287701">
    <property type="component" value="Chromosome"/>
</dbReference>
<feature type="binding site" evidence="14">
    <location>
        <position position="86"/>
    </location>
    <ligand>
        <name>Zn(2+)</name>
        <dbReference type="ChEBI" id="CHEBI:29105"/>
        <note>catalytic</note>
    </ligand>
</feature>
<evidence type="ECO:0000256" key="5">
    <source>
        <dbReference type="ARBA" id="ARBA00007417"/>
    </source>
</evidence>
<dbReference type="InterPro" id="IPR002125">
    <property type="entry name" value="CMP_dCMP_dom"/>
</dbReference>
<feature type="binding site" evidence="13">
    <location>
        <begin position="273"/>
        <end position="279"/>
    </location>
    <ligand>
        <name>NADP(+)</name>
        <dbReference type="ChEBI" id="CHEBI:58349"/>
    </ligand>
</feature>
<sequence length="336" mass="37977">MAHEQFMKRCLQLAQNGLGTTYPNPMVGAVIVHDGKIIGEGWHYQAGLPHAEINAIHSVENKDFLSESTIYVSLEPCAHFGKTPPCASAIVAHKIPKVVIGCRDVAAHVNGKGIEILKNAGIEVVEGVLEKECLEINRRFFTFHSQKRPYIILKWAETANHFFAPQDTEQKWITSQKSKYLSHLWRAEENAILIGKKTLAIDNPALNCRYIKGVDPVKIAIGSNFSGLENTILLQDEQSIIYEKEKFSGEFSIENILKDLHQREIQSVIVEGGIEALKSFISANLWDEARVFQAYKKFWNSGRKSMELKNAIHLKADSFGDELIHYFKNVENKYLL</sequence>
<dbReference type="Pfam" id="PF01872">
    <property type="entry name" value="RibD_C"/>
    <property type="match status" value="1"/>
</dbReference>
<comment type="cofactor">
    <cofactor evidence="11 14">
        <name>Zn(2+)</name>
        <dbReference type="ChEBI" id="CHEBI:29105"/>
    </cofactor>
    <text evidence="11 14">Binds 1 zinc ion.</text>
</comment>
<comment type="similarity">
    <text evidence="4 11">In the N-terminal section; belongs to the cytidine and deoxycytidylate deaminase family.</text>
</comment>
<dbReference type="Gene3D" id="3.40.430.10">
    <property type="entry name" value="Dihydrofolate Reductase, subunit A"/>
    <property type="match status" value="1"/>
</dbReference>
<organism evidence="16 17">
    <name type="scientific">Ornithobacterium rhinotracheale</name>
    <dbReference type="NCBI Taxonomy" id="28251"/>
    <lineage>
        <taxon>Bacteria</taxon>
        <taxon>Pseudomonadati</taxon>
        <taxon>Bacteroidota</taxon>
        <taxon>Flavobacteriia</taxon>
        <taxon>Flavobacteriales</taxon>
        <taxon>Weeksellaceae</taxon>
        <taxon>Ornithobacterium</taxon>
    </lineage>
</organism>
<feature type="binding site" evidence="13">
    <location>
        <position position="209"/>
    </location>
    <ligand>
        <name>substrate</name>
    </ligand>
</feature>
<dbReference type="OrthoDB" id="9800865at2"/>
<dbReference type="PROSITE" id="PS00903">
    <property type="entry name" value="CYT_DCMP_DEAMINASES_1"/>
    <property type="match status" value="1"/>
</dbReference>
<evidence type="ECO:0000256" key="9">
    <source>
        <dbReference type="ARBA" id="ARBA00022833"/>
    </source>
</evidence>
<keyword evidence="8 11" id="KW-0378">Hydrolase</keyword>
<dbReference type="EC" id="1.1.1.193" evidence="11"/>
<evidence type="ECO:0000256" key="8">
    <source>
        <dbReference type="ARBA" id="ARBA00022801"/>
    </source>
</evidence>
<comment type="function">
    <text evidence="1 11">Converts 2,5-diamino-6-(ribosylamino)-4(3h)-pyrimidinone 5'-phosphate into 5-amino-6-(ribosylamino)-2,4(1h,3h)-pyrimidinedione 5'-phosphate.</text>
</comment>
<dbReference type="Gene3D" id="3.40.140.10">
    <property type="entry name" value="Cytidine Deaminase, domain 2"/>
    <property type="match status" value="1"/>
</dbReference>
<dbReference type="PANTHER" id="PTHR11079:SF162">
    <property type="entry name" value="RIBOFLAVIN BIOSYNTHESIS PROTEIN PYRD, CHLOROPLASTIC"/>
    <property type="match status" value="1"/>
</dbReference>
<evidence type="ECO:0000256" key="12">
    <source>
        <dbReference type="PIRSR" id="PIRSR006769-1"/>
    </source>
</evidence>
<protein>
    <recommendedName>
        <fullName evidence="11">Riboflavin biosynthesis protein RibD</fullName>
    </recommendedName>
    <domain>
        <recommendedName>
            <fullName evidence="11">Diaminohydroxyphosphoribosylaminopyrimidine deaminase</fullName>
            <shortName evidence="11">DRAP deaminase</shortName>
            <ecNumber evidence="11">3.5.4.26</ecNumber>
        </recommendedName>
        <alternativeName>
            <fullName evidence="11">Riboflavin-specific deaminase</fullName>
        </alternativeName>
    </domain>
    <domain>
        <recommendedName>
            <fullName evidence="11">5-amino-6-(5-phosphoribosylamino)uracil reductase</fullName>
            <ecNumber evidence="11">1.1.1.193</ecNumber>
        </recommendedName>
        <alternativeName>
            <fullName evidence="11">HTP reductase</fullName>
        </alternativeName>
    </domain>
</protein>
<evidence type="ECO:0000259" key="15">
    <source>
        <dbReference type="PROSITE" id="PS51747"/>
    </source>
</evidence>
<evidence type="ECO:0000256" key="13">
    <source>
        <dbReference type="PIRSR" id="PIRSR006769-2"/>
    </source>
</evidence>
<evidence type="ECO:0000313" key="16">
    <source>
        <dbReference type="EMBL" id="QAR30815.1"/>
    </source>
</evidence>
<dbReference type="FunFam" id="3.40.140.10:FF:000025">
    <property type="entry name" value="Riboflavin biosynthesis protein RibD"/>
    <property type="match status" value="1"/>
</dbReference>
<dbReference type="InterPro" id="IPR024072">
    <property type="entry name" value="DHFR-like_dom_sf"/>
</dbReference>
<dbReference type="SUPFAM" id="SSF53597">
    <property type="entry name" value="Dihydrofolate reductase-like"/>
    <property type="match status" value="1"/>
</dbReference>
<feature type="binding site" evidence="13">
    <location>
        <position position="186"/>
    </location>
    <ligand>
        <name>substrate</name>
    </ligand>
</feature>
<dbReference type="EMBL" id="CP035107">
    <property type="protein sequence ID" value="QAR30815.1"/>
    <property type="molecule type" value="Genomic_DNA"/>
</dbReference>
<dbReference type="AlphaFoldDB" id="A0A3R5XTM3"/>
<feature type="binding site" evidence="14">
    <location>
        <position position="77"/>
    </location>
    <ligand>
        <name>Zn(2+)</name>
        <dbReference type="ChEBI" id="CHEBI:29105"/>
        <note>catalytic</note>
    </ligand>
</feature>
<keyword evidence="11 16" id="KW-0560">Oxidoreductase</keyword>
<dbReference type="PROSITE" id="PS51747">
    <property type="entry name" value="CYT_DCMP_DEAMINASES_2"/>
    <property type="match status" value="1"/>
</dbReference>
<dbReference type="InterPro" id="IPR016192">
    <property type="entry name" value="APOBEC/CMP_deaminase_Zn-bd"/>
</dbReference>
<dbReference type="PANTHER" id="PTHR11079">
    <property type="entry name" value="CYTOSINE DEAMINASE FAMILY MEMBER"/>
    <property type="match status" value="1"/>
</dbReference>
<dbReference type="PIRSF" id="PIRSF006769">
    <property type="entry name" value="RibD"/>
    <property type="match status" value="1"/>
</dbReference>